<protein>
    <submittedName>
        <fullName evidence="1">Uncharacterized protein</fullName>
    </submittedName>
</protein>
<keyword evidence="2" id="KW-1185">Reference proteome</keyword>
<organism evidence="1 2">
    <name type="scientific">Araneus ventricosus</name>
    <name type="common">Orbweaver spider</name>
    <name type="synonym">Epeira ventricosa</name>
    <dbReference type="NCBI Taxonomy" id="182803"/>
    <lineage>
        <taxon>Eukaryota</taxon>
        <taxon>Metazoa</taxon>
        <taxon>Ecdysozoa</taxon>
        <taxon>Arthropoda</taxon>
        <taxon>Chelicerata</taxon>
        <taxon>Arachnida</taxon>
        <taxon>Araneae</taxon>
        <taxon>Araneomorphae</taxon>
        <taxon>Entelegynae</taxon>
        <taxon>Araneoidea</taxon>
        <taxon>Araneidae</taxon>
        <taxon>Araneus</taxon>
    </lineage>
</organism>
<proteinExistence type="predicted"/>
<reference evidence="1 2" key="1">
    <citation type="journal article" date="2019" name="Sci. Rep.">
        <title>Orb-weaving spider Araneus ventricosus genome elucidates the spidroin gene catalogue.</title>
        <authorList>
            <person name="Kono N."/>
            <person name="Nakamura H."/>
            <person name="Ohtoshi R."/>
            <person name="Moran D.A.P."/>
            <person name="Shinohara A."/>
            <person name="Yoshida Y."/>
            <person name="Fujiwara M."/>
            <person name="Mori M."/>
            <person name="Tomita M."/>
            <person name="Arakawa K."/>
        </authorList>
    </citation>
    <scope>NUCLEOTIDE SEQUENCE [LARGE SCALE GENOMIC DNA]</scope>
</reference>
<accession>A0A4Y2FU14</accession>
<sequence>MYEKTPSDVTACWGEYLRAALGSKRCVLIDWNDFVVSSAVQARKPVVLNRSTNESVVIVVISDFLTVCVAKSQSAELLHVKSYVVVSGSLERGCQLRCRPRHLTEVQNYEVRPKIALVLLQNGTLKITKLN</sequence>
<dbReference type="AlphaFoldDB" id="A0A4Y2FU14"/>
<comment type="caution">
    <text evidence="1">The sequence shown here is derived from an EMBL/GenBank/DDBJ whole genome shotgun (WGS) entry which is preliminary data.</text>
</comment>
<dbReference type="Proteomes" id="UP000499080">
    <property type="component" value="Unassembled WGS sequence"/>
</dbReference>
<evidence type="ECO:0000313" key="1">
    <source>
        <dbReference type="EMBL" id="GBM43124.1"/>
    </source>
</evidence>
<name>A0A4Y2FU14_ARAVE</name>
<evidence type="ECO:0000313" key="2">
    <source>
        <dbReference type="Proteomes" id="UP000499080"/>
    </source>
</evidence>
<dbReference type="EMBL" id="BGPR01001018">
    <property type="protein sequence ID" value="GBM43124.1"/>
    <property type="molecule type" value="Genomic_DNA"/>
</dbReference>
<gene>
    <name evidence="1" type="ORF">AVEN_148693_1</name>
</gene>